<keyword evidence="3" id="KW-0804">Transcription</keyword>
<gene>
    <name evidence="6" type="ORF">CKY47_28550</name>
</gene>
<protein>
    <recommendedName>
        <fullName evidence="5">HTH tetR-type domain-containing protein</fullName>
    </recommendedName>
</protein>
<evidence type="ECO:0000313" key="7">
    <source>
        <dbReference type="Proteomes" id="UP001225605"/>
    </source>
</evidence>
<dbReference type="Gene3D" id="1.10.357.10">
    <property type="entry name" value="Tetracycline Repressor, domain 2"/>
    <property type="match status" value="1"/>
</dbReference>
<dbReference type="InterPro" id="IPR001647">
    <property type="entry name" value="HTH_TetR"/>
</dbReference>
<dbReference type="PANTHER" id="PTHR47506">
    <property type="entry name" value="TRANSCRIPTIONAL REGULATORY PROTEIN"/>
    <property type="match status" value="1"/>
</dbReference>
<reference evidence="6 7" key="1">
    <citation type="submission" date="2017-06" db="EMBL/GenBank/DDBJ databases">
        <title>Cultured bacterium strain Saccharothrix yanglingensis Hhs.015.</title>
        <authorList>
            <person name="Xia Y."/>
        </authorList>
    </citation>
    <scope>NUCLEOTIDE SEQUENCE [LARGE SCALE GENOMIC DNA]</scope>
    <source>
        <strain evidence="6 7">Hhs.015</strain>
    </source>
</reference>
<accession>A0ABU0XB27</accession>
<evidence type="ECO:0000256" key="1">
    <source>
        <dbReference type="ARBA" id="ARBA00023015"/>
    </source>
</evidence>
<organism evidence="6 7">
    <name type="scientific">Saccharothrix yanglingensis</name>
    <dbReference type="NCBI Taxonomy" id="659496"/>
    <lineage>
        <taxon>Bacteria</taxon>
        <taxon>Bacillati</taxon>
        <taxon>Actinomycetota</taxon>
        <taxon>Actinomycetes</taxon>
        <taxon>Pseudonocardiales</taxon>
        <taxon>Pseudonocardiaceae</taxon>
        <taxon>Saccharothrix</taxon>
    </lineage>
</organism>
<evidence type="ECO:0000256" key="3">
    <source>
        <dbReference type="ARBA" id="ARBA00023163"/>
    </source>
</evidence>
<dbReference type="InterPro" id="IPR009057">
    <property type="entry name" value="Homeodomain-like_sf"/>
</dbReference>
<comment type="caution">
    <text evidence="6">The sequence shown here is derived from an EMBL/GenBank/DDBJ whole genome shotgun (WGS) entry which is preliminary data.</text>
</comment>
<keyword evidence="2 4" id="KW-0238">DNA-binding</keyword>
<feature type="domain" description="HTH tetR-type" evidence="5">
    <location>
        <begin position="17"/>
        <end position="77"/>
    </location>
</feature>
<dbReference type="SUPFAM" id="SSF48498">
    <property type="entry name" value="Tetracyclin repressor-like, C-terminal domain"/>
    <property type="match status" value="1"/>
</dbReference>
<evidence type="ECO:0000313" key="6">
    <source>
        <dbReference type="EMBL" id="MDQ2587869.1"/>
    </source>
</evidence>
<evidence type="ECO:0000259" key="5">
    <source>
        <dbReference type="PROSITE" id="PS50977"/>
    </source>
</evidence>
<dbReference type="PANTHER" id="PTHR47506:SF1">
    <property type="entry name" value="HTH-TYPE TRANSCRIPTIONAL REGULATOR YJDC"/>
    <property type="match status" value="1"/>
</dbReference>
<keyword evidence="7" id="KW-1185">Reference proteome</keyword>
<dbReference type="SUPFAM" id="SSF46689">
    <property type="entry name" value="Homeodomain-like"/>
    <property type="match status" value="1"/>
</dbReference>
<dbReference type="PRINTS" id="PR00455">
    <property type="entry name" value="HTHTETR"/>
</dbReference>
<evidence type="ECO:0000256" key="4">
    <source>
        <dbReference type="PROSITE-ProRule" id="PRU00335"/>
    </source>
</evidence>
<feature type="DNA-binding region" description="H-T-H motif" evidence="4">
    <location>
        <begin position="40"/>
        <end position="59"/>
    </location>
</feature>
<sequence length="212" mass="22843">MVCSRIRGAHMARRQAPDTKQRILAVASRLFGRHGVRSVGMQRLVDETGLGKSLVYREFSSKDYLVAEWLRETDEAWGEYADAATRPHEGDPARQMLALVEFIHDSVLADDFYGCVFYNTIAEFRDEDHPGRLAAVAHLERVRALLASYGREAGAEDPEGLADTLLLIIGGLLVNGTAFAGKGPAEHAVPTAAAIIRQACPATAGAAAAARG</sequence>
<dbReference type="PROSITE" id="PS50977">
    <property type="entry name" value="HTH_TETR_2"/>
    <property type="match status" value="1"/>
</dbReference>
<name>A0ABU0XB27_9PSEU</name>
<dbReference type="EMBL" id="NSDM01000014">
    <property type="protein sequence ID" value="MDQ2587869.1"/>
    <property type="molecule type" value="Genomic_DNA"/>
</dbReference>
<evidence type="ECO:0000256" key="2">
    <source>
        <dbReference type="ARBA" id="ARBA00023125"/>
    </source>
</evidence>
<proteinExistence type="predicted"/>
<dbReference type="Proteomes" id="UP001225605">
    <property type="component" value="Unassembled WGS sequence"/>
</dbReference>
<dbReference type="Pfam" id="PF00440">
    <property type="entry name" value="TetR_N"/>
    <property type="match status" value="1"/>
</dbReference>
<dbReference type="InterPro" id="IPR036271">
    <property type="entry name" value="Tet_transcr_reg_TetR-rel_C_sf"/>
</dbReference>
<keyword evidence="1" id="KW-0805">Transcription regulation</keyword>